<evidence type="ECO:0000313" key="3">
    <source>
        <dbReference type="Proteomes" id="UP001454036"/>
    </source>
</evidence>
<dbReference type="AlphaFoldDB" id="A0AAV3PPQ4"/>
<keyword evidence="2" id="KW-0812">Transmembrane</keyword>
<dbReference type="SUPFAM" id="SSF56672">
    <property type="entry name" value="DNA/RNA polymerases"/>
    <property type="match status" value="1"/>
</dbReference>
<comment type="caution">
    <text evidence="2">The sequence shown here is derived from an EMBL/GenBank/DDBJ whole genome shotgun (WGS) entry which is preliminary data.</text>
</comment>
<dbReference type="InterPro" id="IPR013103">
    <property type="entry name" value="RVT_2"/>
</dbReference>
<dbReference type="EMBL" id="BAABME010002103">
    <property type="protein sequence ID" value="GAA0153041.1"/>
    <property type="molecule type" value="Genomic_DNA"/>
</dbReference>
<keyword evidence="3" id="KW-1185">Reference proteome</keyword>
<keyword evidence="2" id="KW-0675">Receptor</keyword>
<dbReference type="Proteomes" id="UP001454036">
    <property type="component" value="Unassembled WGS sequence"/>
</dbReference>
<reference evidence="2 3" key="1">
    <citation type="submission" date="2024-01" db="EMBL/GenBank/DDBJ databases">
        <title>The complete chloroplast genome sequence of Lithospermum erythrorhizon: insights into the phylogenetic relationship among Boraginaceae species and the maternal lineages of purple gromwells.</title>
        <authorList>
            <person name="Okada T."/>
            <person name="Watanabe K."/>
        </authorList>
    </citation>
    <scope>NUCLEOTIDE SEQUENCE [LARGE SCALE GENOMIC DNA]</scope>
</reference>
<sequence>MYKLHKALYGLKQAPRAWFSKIEKHFIEEGFEECMFEHTLFTKTGSNGTVLIVSLYVDDLIVTGDNEDLMVQFKEAMIKKFDMTDLGKMSFFLGIEVTQGKNGIFICQRQYAESILRRFGMFDCNPIGTPMTTGVKINKDSKGVEVNETQYK</sequence>
<gene>
    <name evidence="2" type="ORF">LIER_11367</name>
</gene>
<evidence type="ECO:0000313" key="2">
    <source>
        <dbReference type="EMBL" id="GAA0153041.1"/>
    </source>
</evidence>
<protein>
    <submittedName>
        <fullName evidence="2">Transmembrane signal receptor</fullName>
    </submittedName>
</protein>
<feature type="domain" description="Reverse transcriptase Ty1/copia-type" evidence="1">
    <location>
        <begin position="2"/>
        <end position="132"/>
    </location>
</feature>
<evidence type="ECO:0000259" key="1">
    <source>
        <dbReference type="Pfam" id="PF07727"/>
    </source>
</evidence>
<dbReference type="InterPro" id="IPR043502">
    <property type="entry name" value="DNA/RNA_pol_sf"/>
</dbReference>
<organism evidence="2 3">
    <name type="scientific">Lithospermum erythrorhizon</name>
    <name type="common">Purple gromwell</name>
    <name type="synonym">Lithospermum officinale var. erythrorhizon</name>
    <dbReference type="NCBI Taxonomy" id="34254"/>
    <lineage>
        <taxon>Eukaryota</taxon>
        <taxon>Viridiplantae</taxon>
        <taxon>Streptophyta</taxon>
        <taxon>Embryophyta</taxon>
        <taxon>Tracheophyta</taxon>
        <taxon>Spermatophyta</taxon>
        <taxon>Magnoliopsida</taxon>
        <taxon>eudicotyledons</taxon>
        <taxon>Gunneridae</taxon>
        <taxon>Pentapetalae</taxon>
        <taxon>asterids</taxon>
        <taxon>lamiids</taxon>
        <taxon>Boraginales</taxon>
        <taxon>Boraginaceae</taxon>
        <taxon>Boraginoideae</taxon>
        <taxon>Lithospermeae</taxon>
        <taxon>Lithospermum</taxon>
    </lineage>
</organism>
<keyword evidence="2" id="KW-0472">Membrane</keyword>
<proteinExistence type="predicted"/>
<name>A0AAV3PPQ4_LITER</name>
<dbReference type="Pfam" id="PF07727">
    <property type="entry name" value="RVT_2"/>
    <property type="match status" value="1"/>
</dbReference>
<accession>A0AAV3PPQ4</accession>